<feature type="region of interest" description="Disordered" evidence="1">
    <location>
        <begin position="35"/>
        <end position="72"/>
    </location>
</feature>
<evidence type="ECO:0000256" key="2">
    <source>
        <dbReference type="SAM" id="Phobius"/>
    </source>
</evidence>
<reference evidence="3 4" key="1">
    <citation type="submission" date="2015-07" db="EMBL/GenBank/DDBJ databases">
        <title>Genome sequence of Levilinea saccharolytica DSM 16555.</title>
        <authorList>
            <person name="Hemp J."/>
            <person name="Ward L.M."/>
            <person name="Pace L.A."/>
            <person name="Fischer W.W."/>
        </authorList>
    </citation>
    <scope>NUCLEOTIDE SEQUENCE [LARGE SCALE GENOMIC DNA]</scope>
    <source>
        <strain evidence="3 4">KIBI-1</strain>
    </source>
</reference>
<feature type="transmembrane region" description="Helical" evidence="2">
    <location>
        <begin position="7"/>
        <end position="29"/>
    </location>
</feature>
<keyword evidence="4" id="KW-1185">Reference proteome</keyword>
<evidence type="ECO:0000256" key="1">
    <source>
        <dbReference type="SAM" id="MobiDB-lite"/>
    </source>
</evidence>
<dbReference type="Proteomes" id="UP000050501">
    <property type="component" value="Unassembled WGS sequence"/>
</dbReference>
<sequence>MSSLLSELLLAFLFVTVGFIGGAAVVMFWNERRNPTPSDSPPVRSAASAPNTQPTAGQPAVEPAAPSPAANAAAPRGVRLWVDAEYGLEVELHGQPCDSAQSLRLEDRQFMTALAGEWLRWLGAPAPTAPAPASAPPAAPMPAPLPAAPAASAAPAAAEPAKPSLSLNPLKGLMPAKKPAEPEVKAAPASIAGQIDEILQEILEKAPEGTPAVRLMDDPREGVVVWVGAQKFLGVDTITDPLARKLVKTAVAEWERRNSGVKS</sequence>
<protein>
    <submittedName>
        <fullName evidence="3">Uncharacterized protein</fullName>
    </submittedName>
</protein>
<dbReference type="AlphaFoldDB" id="A0A0P6YD31"/>
<feature type="compositionally biased region" description="Low complexity" evidence="1">
    <location>
        <begin position="59"/>
        <end position="72"/>
    </location>
</feature>
<evidence type="ECO:0000313" key="3">
    <source>
        <dbReference type="EMBL" id="KPL87485.1"/>
    </source>
</evidence>
<name>A0A0P6YD31_9CHLR</name>
<comment type="caution">
    <text evidence="3">The sequence shown here is derived from an EMBL/GenBank/DDBJ whole genome shotgun (WGS) entry which is preliminary data.</text>
</comment>
<evidence type="ECO:0000313" key="4">
    <source>
        <dbReference type="Proteomes" id="UP000050501"/>
    </source>
</evidence>
<keyword evidence="2" id="KW-0812">Transmembrane</keyword>
<gene>
    <name evidence="3" type="ORF">ADN01_04895</name>
</gene>
<keyword evidence="2" id="KW-1133">Transmembrane helix</keyword>
<organism evidence="3 4">
    <name type="scientific">Levilinea saccharolytica</name>
    <dbReference type="NCBI Taxonomy" id="229921"/>
    <lineage>
        <taxon>Bacteria</taxon>
        <taxon>Bacillati</taxon>
        <taxon>Chloroflexota</taxon>
        <taxon>Anaerolineae</taxon>
        <taxon>Anaerolineales</taxon>
        <taxon>Anaerolineaceae</taxon>
        <taxon>Levilinea</taxon>
    </lineage>
</organism>
<dbReference type="STRING" id="229921.ADN01_04895"/>
<proteinExistence type="predicted"/>
<dbReference type="EMBL" id="LGCM01000019">
    <property type="protein sequence ID" value="KPL87485.1"/>
    <property type="molecule type" value="Genomic_DNA"/>
</dbReference>
<accession>A0A0P6YD31</accession>
<dbReference type="RefSeq" id="WP_075070969.1">
    <property type="nucleotide sequence ID" value="NZ_LGCM01000019.1"/>
</dbReference>
<keyword evidence="2" id="KW-0472">Membrane</keyword>